<sequence>MPQPRIIAFMATASPVGGVATWLDQFAADCANHGADLIIALAKGQQAHDPDRYLEYHPGIESMIVDGRGLTRESRIRACQRVIRKTQPTLALPLGVMDANAAVIREKRRRPIYLVSRAQGNLPPMLADLQDLRDGIDHVVCVGAMTRRFLIEQSGFDKERVTHIPNGARPASEHRVPRGDHPIRLGFIGRLTPGDKRVMDIPDFCAALIRRGVNFQMTIAGSGPCEAELRSRLTPFSANVTMLGAQTSAQIDRDVLPNLDVLVLFSSSETFGIVLAEAMMNGVVPVTARYLGFKSERLVVDRVHGRSFPVGDTEAAAAIIEALAVDPKQFHRLSTNAAEHARKCYTWERCLASWRELIVRVQSVAPRKPPSHLGDPPLQYNGRLDRLPLPSNVVDVFRRIRRKVGQSTRIDGQEWPLFHRHHTQDRLDEILESSRRLEVEAVCQNC</sequence>
<gene>
    <name evidence="3" type="ORF">QTN89_23610</name>
</gene>
<dbReference type="RefSeq" id="WP_289166307.1">
    <property type="nucleotide sequence ID" value="NZ_JASZZN010000022.1"/>
</dbReference>
<dbReference type="InterPro" id="IPR028098">
    <property type="entry name" value="Glyco_trans_4-like_N"/>
</dbReference>
<keyword evidence="3" id="KW-0328">Glycosyltransferase</keyword>
<dbReference type="PANTHER" id="PTHR12526">
    <property type="entry name" value="GLYCOSYLTRANSFERASE"/>
    <property type="match status" value="1"/>
</dbReference>
<dbReference type="CDD" id="cd03801">
    <property type="entry name" value="GT4_PimA-like"/>
    <property type="match status" value="1"/>
</dbReference>
<reference evidence="3 4" key="1">
    <citation type="submission" date="2023-06" db="EMBL/GenBank/DDBJ databases">
        <title>Roseiconus lacunae JC819 isolated from Gulf of Mannar region, Tamil Nadu.</title>
        <authorList>
            <person name="Pk S."/>
            <person name="Ch S."/>
            <person name="Ch V.R."/>
        </authorList>
    </citation>
    <scope>NUCLEOTIDE SEQUENCE [LARGE SCALE GENOMIC DNA]</scope>
    <source>
        <strain evidence="3 4">JC819</strain>
    </source>
</reference>
<protein>
    <submittedName>
        <fullName evidence="3">Glycosyltransferase family 4 protein</fullName>
        <ecNumber evidence="3">2.4.-.-</ecNumber>
    </submittedName>
</protein>
<dbReference type="SUPFAM" id="SSF53756">
    <property type="entry name" value="UDP-Glycosyltransferase/glycogen phosphorylase"/>
    <property type="match status" value="1"/>
</dbReference>
<evidence type="ECO:0000313" key="3">
    <source>
        <dbReference type="EMBL" id="MDM4018458.1"/>
    </source>
</evidence>
<feature type="domain" description="Glycosyltransferase subfamily 4-like N-terminal" evidence="2">
    <location>
        <begin position="16"/>
        <end position="168"/>
    </location>
</feature>
<dbReference type="InterPro" id="IPR001296">
    <property type="entry name" value="Glyco_trans_1"/>
</dbReference>
<dbReference type="Proteomes" id="UP001239462">
    <property type="component" value="Unassembled WGS sequence"/>
</dbReference>
<evidence type="ECO:0000259" key="2">
    <source>
        <dbReference type="Pfam" id="PF13439"/>
    </source>
</evidence>
<proteinExistence type="predicted"/>
<name>A0ABT7PQ33_9BACT</name>
<evidence type="ECO:0000259" key="1">
    <source>
        <dbReference type="Pfam" id="PF00534"/>
    </source>
</evidence>
<comment type="caution">
    <text evidence="3">The sequence shown here is derived from an EMBL/GenBank/DDBJ whole genome shotgun (WGS) entry which is preliminary data.</text>
</comment>
<keyword evidence="3" id="KW-0808">Transferase</keyword>
<dbReference type="EMBL" id="JASZZN010000022">
    <property type="protein sequence ID" value="MDM4018458.1"/>
    <property type="molecule type" value="Genomic_DNA"/>
</dbReference>
<dbReference type="EC" id="2.4.-.-" evidence="3"/>
<dbReference type="GO" id="GO:0016757">
    <property type="term" value="F:glycosyltransferase activity"/>
    <property type="evidence" value="ECO:0007669"/>
    <property type="project" value="UniProtKB-KW"/>
</dbReference>
<dbReference type="Gene3D" id="3.40.50.2000">
    <property type="entry name" value="Glycogen Phosphorylase B"/>
    <property type="match status" value="2"/>
</dbReference>
<evidence type="ECO:0000313" key="4">
    <source>
        <dbReference type="Proteomes" id="UP001239462"/>
    </source>
</evidence>
<dbReference type="Pfam" id="PF00534">
    <property type="entry name" value="Glycos_transf_1"/>
    <property type="match status" value="1"/>
</dbReference>
<accession>A0ABT7PQ33</accession>
<organism evidence="3 4">
    <name type="scientific">Roseiconus lacunae</name>
    <dbReference type="NCBI Taxonomy" id="2605694"/>
    <lineage>
        <taxon>Bacteria</taxon>
        <taxon>Pseudomonadati</taxon>
        <taxon>Planctomycetota</taxon>
        <taxon>Planctomycetia</taxon>
        <taxon>Pirellulales</taxon>
        <taxon>Pirellulaceae</taxon>
        <taxon>Roseiconus</taxon>
    </lineage>
</organism>
<dbReference type="Pfam" id="PF13439">
    <property type="entry name" value="Glyco_transf_4"/>
    <property type="match status" value="1"/>
</dbReference>
<feature type="domain" description="Glycosyl transferase family 1" evidence="1">
    <location>
        <begin position="182"/>
        <end position="339"/>
    </location>
</feature>
<keyword evidence="4" id="KW-1185">Reference proteome</keyword>